<accession>M1L2T8</accession>
<evidence type="ECO:0000256" key="3">
    <source>
        <dbReference type="ARBA" id="ARBA00022827"/>
    </source>
</evidence>
<dbReference type="InterPro" id="IPR050097">
    <property type="entry name" value="Ferredoxin-NADP_redctase_2"/>
</dbReference>
<dbReference type="InterPro" id="IPR036188">
    <property type="entry name" value="FAD/NAD-bd_sf"/>
</dbReference>
<dbReference type="InterPro" id="IPR005982">
    <property type="entry name" value="Thioredox_Rdtase"/>
</dbReference>
<dbReference type="GO" id="GO:0019430">
    <property type="term" value="P:removal of superoxide radicals"/>
    <property type="evidence" value="ECO:0007669"/>
    <property type="project" value="UniProtKB-UniRule"/>
</dbReference>
<evidence type="ECO:0000256" key="8">
    <source>
        <dbReference type="RuleBase" id="RU003881"/>
    </source>
</evidence>
<organism evidence="10 11">
    <name type="scientific">Candidatus Kinetoplastidibacterium desouzai TCC079E</name>
    <dbReference type="NCBI Taxonomy" id="1208919"/>
    <lineage>
        <taxon>Bacteria</taxon>
        <taxon>Pseudomonadati</taxon>
        <taxon>Pseudomonadota</taxon>
        <taxon>Betaproteobacteria</taxon>
        <taxon>Candidatus Kinetoplastidibacterium</taxon>
    </lineage>
</organism>
<keyword evidence="11" id="KW-1185">Reference proteome</keyword>
<keyword evidence="5" id="KW-1015">Disulfide bond</keyword>
<keyword evidence="4 7" id="KW-0560">Oxidoreductase</keyword>
<dbReference type="GO" id="GO:0005737">
    <property type="term" value="C:cytoplasm"/>
    <property type="evidence" value="ECO:0007669"/>
    <property type="project" value="InterPro"/>
</dbReference>
<dbReference type="PATRIC" id="fig|1208919.3.peg.509"/>
<dbReference type="Gene3D" id="3.50.50.60">
    <property type="entry name" value="FAD/NAD(P)-binding domain"/>
    <property type="match status" value="2"/>
</dbReference>
<comment type="similarity">
    <text evidence="1 7">Belongs to the class-II pyridine nucleotide-disulfide oxidoreductase family.</text>
</comment>
<dbReference type="EMBL" id="CP003803">
    <property type="protein sequence ID" value="AGF47068.1"/>
    <property type="molecule type" value="Genomic_DNA"/>
</dbReference>
<comment type="catalytic activity">
    <reaction evidence="7">
        <text>[thioredoxin]-dithiol + NADP(+) = [thioredoxin]-disulfide + NADPH + H(+)</text>
        <dbReference type="Rhea" id="RHEA:20345"/>
        <dbReference type="Rhea" id="RHEA-COMP:10698"/>
        <dbReference type="Rhea" id="RHEA-COMP:10700"/>
        <dbReference type="ChEBI" id="CHEBI:15378"/>
        <dbReference type="ChEBI" id="CHEBI:29950"/>
        <dbReference type="ChEBI" id="CHEBI:50058"/>
        <dbReference type="ChEBI" id="CHEBI:57783"/>
        <dbReference type="ChEBI" id="CHEBI:58349"/>
        <dbReference type="EC" id="1.8.1.9"/>
    </reaction>
</comment>
<dbReference type="PROSITE" id="PS00573">
    <property type="entry name" value="PYRIDINE_REDOX_2"/>
    <property type="match status" value="1"/>
</dbReference>
<evidence type="ECO:0000259" key="9">
    <source>
        <dbReference type="Pfam" id="PF07992"/>
    </source>
</evidence>
<dbReference type="Pfam" id="PF07992">
    <property type="entry name" value="Pyr_redox_2"/>
    <property type="match status" value="1"/>
</dbReference>
<keyword evidence="3 7" id="KW-0274">FAD</keyword>
<comment type="cofactor">
    <cofactor evidence="8">
        <name>FAD</name>
        <dbReference type="ChEBI" id="CHEBI:57692"/>
    </cofactor>
    <text evidence="8">Binds 1 FAD per subunit.</text>
</comment>
<gene>
    <name evidence="10" type="ORF">CDSE_0812</name>
</gene>
<keyword evidence="6 7" id="KW-0676">Redox-active center</keyword>
<evidence type="ECO:0000256" key="7">
    <source>
        <dbReference type="RuleBase" id="RU003880"/>
    </source>
</evidence>
<dbReference type="PANTHER" id="PTHR48105">
    <property type="entry name" value="THIOREDOXIN REDUCTASE 1-RELATED-RELATED"/>
    <property type="match status" value="1"/>
</dbReference>
<evidence type="ECO:0000313" key="11">
    <source>
        <dbReference type="Proteomes" id="UP000011547"/>
    </source>
</evidence>
<evidence type="ECO:0000256" key="6">
    <source>
        <dbReference type="ARBA" id="ARBA00023284"/>
    </source>
</evidence>
<dbReference type="OrthoDB" id="9806179at2"/>
<sequence length="318" mass="34748">MSKTKHVKVLIIGSGPAGYTAAIYAARANLNPLIITGLDKGGQLMNTLEVENWPTMSNGIDGPSLMDLFLKHAIKFNVKVISDIMIDVDFSKRPFIVKTESGIDYICQTVIIATGATAKKLNIPSEEKYSGIGVSYCATCDGPFYKNKNVLIIGGGNTAVEDALYLSGLCKKVTLIHRHDKFKAEPILMDKLTKKINLGLIELKTFYKLEEILGDDESITSAKIINIKSKTKEIINIEGVFIAIGHDPNTSIFKNKLAMSDGYILTNKVNENYQTMTSIPGIFAAGDVQDKIYKQAITSAGTGCMAALDAQRWLENNE</sequence>
<dbReference type="AlphaFoldDB" id="M1L2T8"/>
<proteinExistence type="inferred from homology"/>
<dbReference type="eggNOG" id="COG0492">
    <property type="taxonomic scope" value="Bacteria"/>
</dbReference>
<dbReference type="STRING" id="1208919.CDSE_0812"/>
<feature type="domain" description="FAD/NAD(P)-binding" evidence="9">
    <location>
        <begin position="8"/>
        <end position="302"/>
    </location>
</feature>
<dbReference type="GO" id="GO:0004791">
    <property type="term" value="F:thioredoxin-disulfide reductase (NADPH) activity"/>
    <property type="evidence" value="ECO:0007669"/>
    <property type="project" value="UniProtKB-UniRule"/>
</dbReference>
<name>M1L2T8_9PROT</name>
<dbReference type="RefSeq" id="WP_015396479.1">
    <property type="nucleotide sequence ID" value="NC_020294.1"/>
</dbReference>
<dbReference type="KEGG" id="kde:CDSE_0812"/>
<dbReference type="HOGENOM" id="CLU_031864_5_1_4"/>
<protein>
    <recommendedName>
        <fullName evidence="7">Thioredoxin reductase</fullName>
        <ecNumber evidence="7">1.8.1.9</ecNumber>
    </recommendedName>
</protein>
<keyword evidence="2 7" id="KW-0285">Flavoprotein</keyword>
<evidence type="ECO:0000256" key="2">
    <source>
        <dbReference type="ARBA" id="ARBA00022630"/>
    </source>
</evidence>
<dbReference type="PRINTS" id="PR00368">
    <property type="entry name" value="FADPNR"/>
</dbReference>
<dbReference type="SUPFAM" id="SSF51905">
    <property type="entry name" value="FAD/NAD(P)-binding domain"/>
    <property type="match status" value="1"/>
</dbReference>
<evidence type="ECO:0000313" key="10">
    <source>
        <dbReference type="EMBL" id="AGF47068.1"/>
    </source>
</evidence>
<dbReference type="InterPro" id="IPR008255">
    <property type="entry name" value="Pyr_nucl-diS_OxRdtase_2_AS"/>
</dbReference>
<evidence type="ECO:0000256" key="5">
    <source>
        <dbReference type="ARBA" id="ARBA00023157"/>
    </source>
</evidence>
<keyword evidence="8" id="KW-0521">NADP</keyword>
<dbReference type="PRINTS" id="PR00469">
    <property type="entry name" value="PNDRDTASEII"/>
</dbReference>
<dbReference type="Proteomes" id="UP000011547">
    <property type="component" value="Chromosome"/>
</dbReference>
<reference evidence="10 11" key="1">
    <citation type="journal article" date="2013" name="Genome Biol. Evol.">
        <title>Genome evolution and phylogenomic analysis of candidatus kinetoplastibacterium, the betaproteobacterial endosymbionts of strigomonas and angomonas.</title>
        <authorList>
            <person name="Alves J.M."/>
            <person name="Serrano M.G."/>
            <person name="Maia da Silva F."/>
            <person name="Voegtly L.J."/>
            <person name="Matveyev A.V."/>
            <person name="Teixeira M.M."/>
            <person name="Camargo E.P."/>
            <person name="Buck G.A."/>
        </authorList>
    </citation>
    <scope>NUCLEOTIDE SEQUENCE [LARGE SCALE GENOMIC DNA]</scope>
    <source>
        <strain evidence="10 11">TCC079E</strain>
    </source>
</reference>
<dbReference type="NCBIfam" id="TIGR01292">
    <property type="entry name" value="TRX_reduct"/>
    <property type="match status" value="1"/>
</dbReference>
<evidence type="ECO:0000256" key="1">
    <source>
        <dbReference type="ARBA" id="ARBA00009333"/>
    </source>
</evidence>
<dbReference type="EC" id="1.8.1.9" evidence="7"/>
<dbReference type="InterPro" id="IPR023753">
    <property type="entry name" value="FAD/NAD-binding_dom"/>
</dbReference>
<comment type="subunit">
    <text evidence="7">Homodimer.</text>
</comment>
<evidence type="ECO:0000256" key="4">
    <source>
        <dbReference type="ARBA" id="ARBA00023002"/>
    </source>
</evidence>